<evidence type="ECO:0000313" key="3">
    <source>
        <dbReference type="Proteomes" id="UP001139451"/>
    </source>
</evidence>
<accession>A0A9X2HMH9</accession>
<gene>
    <name evidence="2" type="ORF">M9978_16435</name>
</gene>
<feature type="compositionally biased region" description="Basic residues" evidence="1">
    <location>
        <begin position="68"/>
        <end position="78"/>
    </location>
</feature>
<dbReference type="EMBL" id="JAMLDX010000014">
    <property type="protein sequence ID" value="MCP3732014.1"/>
    <property type="molecule type" value="Genomic_DNA"/>
</dbReference>
<organism evidence="2 3">
    <name type="scientific">Sphingomonas tagetis</name>
    <dbReference type="NCBI Taxonomy" id="2949092"/>
    <lineage>
        <taxon>Bacteria</taxon>
        <taxon>Pseudomonadati</taxon>
        <taxon>Pseudomonadota</taxon>
        <taxon>Alphaproteobacteria</taxon>
        <taxon>Sphingomonadales</taxon>
        <taxon>Sphingomonadaceae</taxon>
        <taxon>Sphingomonas</taxon>
    </lineage>
</organism>
<evidence type="ECO:0000256" key="1">
    <source>
        <dbReference type="SAM" id="MobiDB-lite"/>
    </source>
</evidence>
<feature type="region of interest" description="Disordered" evidence="1">
    <location>
        <begin position="56"/>
        <end position="104"/>
    </location>
</feature>
<evidence type="ECO:0000313" key="2">
    <source>
        <dbReference type="EMBL" id="MCP3732014.1"/>
    </source>
</evidence>
<sequence length="104" mass="10465">MLKKIVLHSSAVDSTGKFHDAGAELDVISEGSKAGAVVASVAQDLIGQSRALSMTQAVAAKPKAPAKPTRKAKPKAKKPAPPVPAPAPAVEPAPVTPVSEPADD</sequence>
<dbReference type="Proteomes" id="UP001139451">
    <property type="component" value="Unassembled WGS sequence"/>
</dbReference>
<name>A0A9X2HMH9_9SPHN</name>
<dbReference type="RefSeq" id="WP_254295092.1">
    <property type="nucleotide sequence ID" value="NZ_JAMLDX010000014.1"/>
</dbReference>
<reference evidence="2" key="1">
    <citation type="submission" date="2022-05" db="EMBL/GenBank/DDBJ databases">
        <title>Sphingomonas sp. strain MG17 Genome sequencing and assembly.</title>
        <authorList>
            <person name="Kim I."/>
        </authorList>
    </citation>
    <scope>NUCLEOTIDE SEQUENCE</scope>
    <source>
        <strain evidence="2">MG17</strain>
    </source>
</reference>
<proteinExistence type="predicted"/>
<keyword evidence="3" id="KW-1185">Reference proteome</keyword>
<feature type="compositionally biased region" description="Pro residues" evidence="1">
    <location>
        <begin position="79"/>
        <end position="95"/>
    </location>
</feature>
<comment type="caution">
    <text evidence="2">The sequence shown here is derived from an EMBL/GenBank/DDBJ whole genome shotgun (WGS) entry which is preliminary data.</text>
</comment>
<feature type="compositionally biased region" description="Low complexity" evidence="1">
    <location>
        <begin position="57"/>
        <end position="67"/>
    </location>
</feature>
<dbReference type="AlphaFoldDB" id="A0A9X2HMH9"/>
<protein>
    <submittedName>
        <fullName evidence="2">Uncharacterized protein</fullName>
    </submittedName>
</protein>